<name>A0A4V1C8C5_PYROR</name>
<proteinExistence type="predicted"/>
<sequence>MAVICYQECQFVFMRSGKYVCSRYNPGTGESDQGAGVPVVVSTLRRSSLQRVKFQGQYEHLAVSQVRRVSMQESSSSMTGCKAIKNWEIPERVVVGLCMSRGEGDRYGVAGNQEPYEKIHNVWERRRPAEFET</sequence>
<dbReference type="EMBL" id="CP034210">
    <property type="protein sequence ID" value="QBZ66408.1"/>
    <property type="molecule type" value="Genomic_DNA"/>
</dbReference>
<organism evidence="1 2">
    <name type="scientific">Pyricularia oryzae</name>
    <name type="common">Rice blast fungus</name>
    <name type="synonym">Magnaporthe oryzae</name>
    <dbReference type="NCBI Taxonomy" id="318829"/>
    <lineage>
        <taxon>Eukaryota</taxon>
        <taxon>Fungi</taxon>
        <taxon>Dikarya</taxon>
        <taxon>Ascomycota</taxon>
        <taxon>Pezizomycotina</taxon>
        <taxon>Sordariomycetes</taxon>
        <taxon>Sordariomycetidae</taxon>
        <taxon>Magnaporthales</taxon>
        <taxon>Pyriculariaceae</taxon>
        <taxon>Pyricularia</taxon>
    </lineage>
</organism>
<evidence type="ECO:0000313" key="1">
    <source>
        <dbReference type="EMBL" id="QBZ66408.1"/>
    </source>
</evidence>
<dbReference type="AlphaFoldDB" id="A0A4V1C8C5"/>
<accession>A0A4V1C8C5</accession>
<reference evidence="1 2" key="1">
    <citation type="journal article" date="2019" name="Mol. Biol. Evol.">
        <title>Blast fungal genomes show frequent chromosomal changes, gene gains and losses, and effector gene turnover.</title>
        <authorList>
            <person name="Gomez Luciano L.B."/>
            <person name="Jason Tsai I."/>
            <person name="Chuma I."/>
            <person name="Tosa Y."/>
            <person name="Chen Y.H."/>
            <person name="Li J.Y."/>
            <person name="Li M.Y."/>
            <person name="Jade Lu M.Y."/>
            <person name="Nakayashiki H."/>
            <person name="Li W.H."/>
        </authorList>
    </citation>
    <scope>NUCLEOTIDE SEQUENCE [LARGE SCALE GENOMIC DNA]</scope>
    <source>
        <strain evidence="1">MZ5-1-6</strain>
    </source>
</reference>
<protein>
    <submittedName>
        <fullName evidence="1">Uncharacterized protein</fullName>
    </submittedName>
</protein>
<gene>
    <name evidence="1" type="ORF">PoMZ_13385</name>
</gene>
<dbReference type="Proteomes" id="UP000294847">
    <property type="component" value="Chromosome 7"/>
</dbReference>
<evidence type="ECO:0000313" key="2">
    <source>
        <dbReference type="Proteomes" id="UP000294847"/>
    </source>
</evidence>